<keyword evidence="2 10" id="KW-0723">Serine/threonine-protein kinase</keyword>
<dbReference type="InterPro" id="IPR050117">
    <property type="entry name" value="MAPK"/>
</dbReference>
<gene>
    <name evidence="13" type="primary">100641640</name>
</gene>
<proteinExistence type="inferred from homology"/>
<reference evidence="13" key="2">
    <citation type="submission" date="2017-05" db="UniProtKB">
        <authorList>
            <consortium name="EnsemblMetazoa"/>
        </authorList>
    </citation>
    <scope>IDENTIFICATION</scope>
</reference>
<dbReference type="InterPro" id="IPR000719">
    <property type="entry name" value="Prot_kinase_dom"/>
</dbReference>
<dbReference type="GO" id="GO:0004707">
    <property type="term" value="F:MAP kinase activity"/>
    <property type="evidence" value="ECO:0007669"/>
    <property type="project" value="UniProtKB-EC"/>
</dbReference>
<dbReference type="STRING" id="400682.A0A1X7ULA4"/>
<protein>
    <recommendedName>
        <fullName evidence="1 10">Mitogen-activated protein kinase</fullName>
        <ecNumber evidence="1 10">2.7.11.24</ecNumber>
    </recommendedName>
</protein>
<evidence type="ECO:0000256" key="11">
    <source>
        <dbReference type="SAM" id="MobiDB-lite"/>
    </source>
</evidence>
<dbReference type="Pfam" id="PF00069">
    <property type="entry name" value="Pkinase"/>
    <property type="match status" value="1"/>
</dbReference>
<dbReference type="EC" id="2.7.11.24" evidence="1 10"/>
<dbReference type="AlphaFoldDB" id="A0A1X7ULA4"/>
<comment type="catalytic activity">
    <reaction evidence="8">
        <text>L-seryl-[protein] + ATP = O-phospho-L-seryl-[protein] + ADP + H(+)</text>
        <dbReference type="Rhea" id="RHEA:17989"/>
        <dbReference type="Rhea" id="RHEA-COMP:9863"/>
        <dbReference type="Rhea" id="RHEA-COMP:11604"/>
        <dbReference type="ChEBI" id="CHEBI:15378"/>
        <dbReference type="ChEBI" id="CHEBI:29999"/>
        <dbReference type="ChEBI" id="CHEBI:30616"/>
        <dbReference type="ChEBI" id="CHEBI:83421"/>
        <dbReference type="ChEBI" id="CHEBI:456216"/>
        <dbReference type="EC" id="2.7.11.24"/>
    </reaction>
</comment>
<dbReference type="InterPro" id="IPR017441">
    <property type="entry name" value="Protein_kinase_ATP_BS"/>
</dbReference>
<comment type="activity regulation">
    <text evidence="10">Activated by threonine and tyrosine phosphorylation.</text>
</comment>
<evidence type="ECO:0000256" key="3">
    <source>
        <dbReference type="ARBA" id="ARBA00022679"/>
    </source>
</evidence>
<feature type="binding site" evidence="9">
    <location>
        <position position="42"/>
    </location>
    <ligand>
        <name>ATP</name>
        <dbReference type="ChEBI" id="CHEBI:30616"/>
    </ligand>
</feature>
<dbReference type="Proteomes" id="UP000007879">
    <property type="component" value="Unassembled WGS sequence"/>
</dbReference>
<dbReference type="PROSITE" id="PS00108">
    <property type="entry name" value="PROTEIN_KINASE_ST"/>
    <property type="match status" value="1"/>
</dbReference>
<dbReference type="EnsemblMetazoa" id="XM_003387494.3">
    <property type="protein sequence ID" value="XP_003387542.1"/>
    <property type="gene ID" value="LOC100641640"/>
</dbReference>
<dbReference type="InterPro" id="IPR011009">
    <property type="entry name" value="Kinase-like_dom_sf"/>
</dbReference>
<evidence type="ECO:0000256" key="2">
    <source>
        <dbReference type="ARBA" id="ARBA00022527"/>
    </source>
</evidence>
<feature type="region of interest" description="Disordered" evidence="11">
    <location>
        <begin position="497"/>
        <end position="519"/>
    </location>
</feature>
<comment type="similarity">
    <text evidence="10">Belongs to the protein kinase superfamily. Ser/Thr protein kinase family. MAP kinase subfamily.</text>
</comment>
<dbReference type="KEGG" id="aqu:100641640"/>
<organism evidence="13">
    <name type="scientific">Amphimedon queenslandica</name>
    <name type="common">Sponge</name>
    <dbReference type="NCBI Taxonomy" id="400682"/>
    <lineage>
        <taxon>Eukaryota</taxon>
        <taxon>Metazoa</taxon>
        <taxon>Porifera</taxon>
        <taxon>Demospongiae</taxon>
        <taxon>Heteroscleromorpha</taxon>
        <taxon>Haplosclerida</taxon>
        <taxon>Niphatidae</taxon>
        <taxon>Amphimedon</taxon>
    </lineage>
</organism>
<dbReference type="SMART" id="SM00220">
    <property type="entry name" value="S_TKc"/>
    <property type="match status" value="1"/>
</dbReference>
<dbReference type="eggNOG" id="KOG0660">
    <property type="taxonomic scope" value="Eukaryota"/>
</dbReference>
<dbReference type="PROSITE" id="PS50011">
    <property type="entry name" value="PROTEIN_KINASE_DOM"/>
    <property type="match status" value="1"/>
</dbReference>
<keyword evidence="10" id="KW-0460">Magnesium</keyword>
<comment type="cofactor">
    <cofactor evidence="10">
        <name>Mg(2+)</name>
        <dbReference type="ChEBI" id="CHEBI:18420"/>
    </cofactor>
</comment>
<evidence type="ECO:0000256" key="10">
    <source>
        <dbReference type="RuleBase" id="RU361165"/>
    </source>
</evidence>
<dbReference type="CDD" id="cd07852">
    <property type="entry name" value="STKc_MAPK15-like"/>
    <property type="match status" value="1"/>
</dbReference>
<dbReference type="GO" id="GO:0005524">
    <property type="term" value="F:ATP binding"/>
    <property type="evidence" value="ECO:0007669"/>
    <property type="project" value="UniProtKB-UniRule"/>
</dbReference>
<evidence type="ECO:0000256" key="5">
    <source>
        <dbReference type="ARBA" id="ARBA00022777"/>
    </source>
</evidence>
<comment type="catalytic activity">
    <reaction evidence="7 10">
        <text>L-threonyl-[protein] + ATP = O-phospho-L-threonyl-[protein] + ADP + H(+)</text>
        <dbReference type="Rhea" id="RHEA:46608"/>
        <dbReference type="Rhea" id="RHEA-COMP:11060"/>
        <dbReference type="Rhea" id="RHEA-COMP:11605"/>
        <dbReference type="ChEBI" id="CHEBI:15378"/>
        <dbReference type="ChEBI" id="CHEBI:30013"/>
        <dbReference type="ChEBI" id="CHEBI:30616"/>
        <dbReference type="ChEBI" id="CHEBI:61977"/>
        <dbReference type="ChEBI" id="CHEBI:456216"/>
        <dbReference type="EC" id="2.7.11.24"/>
    </reaction>
</comment>
<keyword evidence="3 10" id="KW-0808">Transferase</keyword>
<evidence type="ECO:0000313" key="14">
    <source>
        <dbReference type="Proteomes" id="UP000007879"/>
    </source>
</evidence>
<dbReference type="PANTHER" id="PTHR24055">
    <property type="entry name" value="MITOGEN-ACTIVATED PROTEIN KINASE"/>
    <property type="match status" value="1"/>
</dbReference>
<dbReference type="InterPro" id="IPR003527">
    <property type="entry name" value="MAP_kinase_CS"/>
</dbReference>
<dbReference type="FunFam" id="1.10.510.10:FF:000238">
    <property type="entry name" value="Mitogen-activated protein kinase"/>
    <property type="match status" value="1"/>
</dbReference>
<dbReference type="OrthoDB" id="192887at2759"/>
<feature type="domain" description="Protein kinase" evidence="12">
    <location>
        <begin position="13"/>
        <end position="313"/>
    </location>
</feature>
<dbReference type="EnsemblMetazoa" id="Aqu2.1.28446_001">
    <property type="protein sequence ID" value="Aqu2.1.28446_001"/>
    <property type="gene ID" value="Aqu2.1.28446"/>
</dbReference>
<name>A0A1X7ULA4_AMPQE</name>
<dbReference type="InterPro" id="IPR008271">
    <property type="entry name" value="Ser/Thr_kinase_AS"/>
</dbReference>
<dbReference type="PROSITE" id="PS00107">
    <property type="entry name" value="PROTEIN_KINASE_ATP"/>
    <property type="match status" value="1"/>
</dbReference>
<keyword evidence="5 10" id="KW-0418">Kinase</keyword>
<feature type="compositionally biased region" description="Pro residues" evidence="11">
    <location>
        <begin position="502"/>
        <end position="512"/>
    </location>
</feature>
<dbReference type="FunFam" id="3.30.200.20:FF:000166">
    <property type="entry name" value="Mitogen-activated protein kinase"/>
    <property type="match status" value="1"/>
</dbReference>
<dbReference type="Gene3D" id="1.10.510.10">
    <property type="entry name" value="Transferase(Phosphotransferase) domain 1"/>
    <property type="match status" value="1"/>
</dbReference>
<sequence length="581" mass="64482">MTAEIDRHILVKYDIKRRIGKGAYGIVWKSVDRRTGEIVALKKIFDAFANSTDAQRTFREILFLQAFSNHPNVIQLINVIRSSTDKDIYLVFEFMDTDLHAVIKSKILQSVHMQYIMSQLCRVLKYIHSGNVIHRDLKPSNILINSECFIKLADFGLARSLASISNEGSKGAGGDGVSDFNPAMTDYVATRWYRSPEILLGSRRYTRGVDMWSLGCILAEMIASKPLYPGSSTINQLDRIMSTLPPPSRQDVESIKSPYAKAILDQIIHKRHKYLTDILPQADDISLDLLNKLLNFNPNKRLTAENCLEHPYLSKFHDSDKEPVIGCQIVPVIDDNVQLTAHEYREQLYKDIVLRHTELHPQSPKPASPAPPSNPDVLVEDCELESCISDHSLAQSERGKKEKKLKEVGGVGGGGGYVSHSSPSLPAKKTSDDSEGGGGAEVKSRAFIPFMNRSKSAAVQARGGIMPRPSTPLQAHSRTTVQPLSRARIGCASASHITTKKPVPPPPPPPPHSTHGKPIDLTVTSARIVPISRPPPPSHQWKEVNRRVSRGGPSRYASGTYTQTHGVIRRSDLMTIKQNNW</sequence>
<dbReference type="SUPFAM" id="SSF56112">
    <property type="entry name" value="Protein kinase-like (PK-like)"/>
    <property type="match status" value="1"/>
</dbReference>
<dbReference type="InParanoid" id="A0A1X7ULA4"/>
<keyword evidence="14" id="KW-1185">Reference proteome</keyword>
<feature type="region of interest" description="Disordered" evidence="11">
    <location>
        <begin position="393"/>
        <end position="441"/>
    </location>
</feature>
<feature type="compositionally biased region" description="Polar residues" evidence="11">
    <location>
        <begin position="471"/>
        <end position="483"/>
    </location>
</feature>
<feature type="region of interest" description="Disordered" evidence="11">
    <location>
        <begin position="464"/>
        <end position="483"/>
    </location>
</feature>
<evidence type="ECO:0000256" key="8">
    <source>
        <dbReference type="ARBA" id="ARBA00048312"/>
    </source>
</evidence>
<accession>A0A1X7ULA4</accession>
<keyword evidence="4 9" id="KW-0547">Nucleotide-binding</keyword>
<reference evidence="14" key="1">
    <citation type="journal article" date="2010" name="Nature">
        <title>The Amphimedon queenslandica genome and the evolution of animal complexity.</title>
        <authorList>
            <person name="Srivastava M."/>
            <person name="Simakov O."/>
            <person name="Chapman J."/>
            <person name="Fahey B."/>
            <person name="Gauthier M.E."/>
            <person name="Mitros T."/>
            <person name="Richards G.S."/>
            <person name="Conaco C."/>
            <person name="Dacre M."/>
            <person name="Hellsten U."/>
            <person name="Larroux C."/>
            <person name="Putnam N.H."/>
            <person name="Stanke M."/>
            <person name="Adamska M."/>
            <person name="Darling A."/>
            <person name="Degnan S.M."/>
            <person name="Oakley T.H."/>
            <person name="Plachetzki D.C."/>
            <person name="Zhai Y."/>
            <person name="Adamski M."/>
            <person name="Calcino A."/>
            <person name="Cummins S.F."/>
            <person name="Goodstein D.M."/>
            <person name="Harris C."/>
            <person name="Jackson D.J."/>
            <person name="Leys S.P."/>
            <person name="Shu S."/>
            <person name="Woodcroft B.J."/>
            <person name="Vervoort M."/>
            <person name="Kosik K.S."/>
            <person name="Manning G."/>
            <person name="Degnan B.M."/>
            <person name="Rokhsar D.S."/>
        </authorList>
    </citation>
    <scope>NUCLEOTIDE SEQUENCE [LARGE SCALE GENOMIC DNA]</scope>
</reference>
<dbReference type="PROSITE" id="PS01351">
    <property type="entry name" value="MAPK"/>
    <property type="match status" value="1"/>
</dbReference>
<evidence type="ECO:0000313" key="13">
    <source>
        <dbReference type="EnsemblMetazoa" id="Aqu2.1.28446_001"/>
    </source>
</evidence>
<evidence type="ECO:0000259" key="12">
    <source>
        <dbReference type="PROSITE" id="PS50011"/>
    </source>
</evidence>
<evidence type="ECO:0000256" key="9">
    <source>
        <dbReference type="PROSITE-ProRule" id="PRU10141"/>
    </source>
</evidence>
<feature type="region of interest" description="Disordered" evidence="11">
    <location>
        <begin position="531"/>
        <end position="560"/>
    </location>
</feature>
<keyword evidence="6 9" id="KW-0067">ATP-binding</keyword>
<dbReference type="OMA" id="INSECFI"/>
<feature type="compositionally biased region" description="Basic and acidic residues" evidence="11">
    <location>
        <begin position="397"/>
        <end position="407"/>
    </location>
</feature>
<dbReference type="Gene3D" id="3.30.200.20">
    <property type="entry name" value="Phosphorylase Kinase, domain 1"/>
    <property type="match status" value="1"/>
</dbReference>
<evidence type="ECO:0000256" key="1">
    <source>
        <dbReference type="ARBA" id="ARBA00012411"/>
    </source>
</evidence>
<evidence type="ECO:0000256" key="7">
    <source>
        <dbReference type="ARBA" id="ARBA00047592"/>
    </source>
</evidence>
<evidence type="ECO:0000256" key="6">
    <source>
        <dbReference type="ARBA" id="ARBA00022840"/>
    </source>
</evidence>
<evidence type="ECO:0000256" key="4">
    <source>
        <dbReference type="ARBA" id="ARBA00022741"/>
    </source>
</evidence>